<accession>A0AAV9QUT2</accession>
<evidence type="ECO:0000256" key="1">
    <source>
        <dbReference type="SAM" id="MobiDB-lite"/>
    </source>
</evidence>
<dbReference type="Proteomes" id="UP001311232">
    <property type="component" value="Unassembled WGS sequence"/>
</dbReference>
<gene>
    <name evidence="2" type="ORF">CRENBAI_014767</name>
</gene>
<name>A0AAV9QUT2_9TELE</name>
<keyword evidence="3" id="KW-1185">Reference proteome</keyword>
<dbReference type="EMBL" id="JAHHUM010002884">
    <property type="protein sequence ID" value="KAK5600537.1"/>
    <property type="molecule type" value="Genomic_DNA"/>
</dbReference>
<evidence type="ECO:0000313" key="3">
    <source>
        <dbReference type="Proteomes" id="UP001311232"/>
    </source>
</evidence>
<sequence length="156" mass="15803">VPGLNPLTGNSPQRADEAVHGSLCIQRHDISNVEETGGRVGHPAAALDSSSSGEDPAGGAGERAPCAGRPASADPLSVDQGSPENRSSKLSSWRAGTKYLHTEAASALLLLGPTAGFCMKTKLECFHGGADGYAAGQLVPPSVCKGQDSPATATRK</sequence>
<proteinExistence type="predicted"/>
<feature type="non-terminal residue" evidence="2">
    <location>
        <position position="1"/>
    </location>
</feature>
<protein>
    <submittedName>
        <fullName evidence="2">Uncharacterized protein</fullName>
    </submittedName>
</protein>
<reference evidence="2 3" key="1">
    <citation type="submission" date="2021-06" db="EMBL/GenBank/DDBJ databases">
        <authorList>
            <person name="Palmer J.M."/>
        </authorList>
    </citation>
    <scope>NUCLEOTIDE SEQUENCE [LARGE SCALE GENOMIC DNA]</scope>
    <source>
        <strain evidence="2 3">MEX-2019</strain>
        <tissue evidence="2">Muscle</tissue>
    </source>
</reference>
<comment type="caution">
    <text evidence="2">The sequence shown here is derived from an EMBL/GenBank/DDBJ whole genome shotgun (WGS) entry which is preliminary data.</text>
</comment>
<dbReference type="AlphaFoldDB" id="A0AAV9QUT2"/>
<feature type="region of interest" description="Disordered" evidence="1">
    <location>
        <begin position="1"/>
        <end position="92"/>
    </location>
</feature>
<feature type="compositionally biased region" description="Polar residues" evidence="1">
    <location>
        <begin position="79"/>
        <end position="91"/>
    </location>
</feature>
<evidence type="ECO:0000313" key="2">
    <source>
        <dbReference type="EMBL" id="KAK5600537.1"/>
    </source>
</evidence>
<organism evidence="2 3">
    <name type="scientific">Crenichthys baileyi</name>
    <name type="common">White River springfish</name>
    <dbReference type="NCBI Taxonomy" id="28760"/>
    <lineage>
        <taxon>Eukaryota</taxon>
        <taxon>Metazoa</taxon>
        <taxon>Chordata</taxon>
        <taxon>Craniata</taxon>
        <taxon>Vertebrata</taxon>
        <taxon>Euteleostomi</taxon>
        <taxon>Actinopterygii</taxon>
        <taxon>Neopterygii</taxon>
        <taxon>Teleostei</taxon>
        <taxon>Neoteleostei</taxon>
        <taxon>Acanthomorphata</taxon>
        <taxon>Ovalentaria</taxon>
        <taxon>Atherinomorphae</taxon>
        <taxon>Cyprinodontiformes</taxon>
        <taxon>Goodeidae</taxon>
        <taxon>Crenichthys</taxon>
    </lineage>
</organism>